<dbReference type="AlphaFoldDB" id="Q57049"/>
<reference evidence="1" key="1">
    <citation type="journal article" date="1986" name="J. Biol. Chem.">
        <title>Glutamyl-tRNA synthetase of Escherichia coli. Isolation and primary structure of the gltX gene and homology with other aminoacyl-tRNA synthetases.</title>
        <authorList>
            <person name="Breton R."/>
            <person name="Sanfacon H."/>
            <person name="Papayannopoulos I."/>
            <person name="Biemann K."/>
            <person name="Lapointe J."/>
        </authorList>
    </citation>
    <scope>NUCLEOTIDE SEQUENCE</scope>
    <source>
        <strain evidence="1">K12</strain>
    </source>
</reference>
<protein>
    <submittedName>
        <fullName evidence="1">Orf62</fullName>
    </submittedName>
</protein>
<sequence length="62" mass="7043">MEGWRVLNKLANLRIDQNKSGTTAFHAGKFFRFPAFFSDPTVNSLFSHTEAFSQFFGGHFIA</sequence>
<evidence type="ECO:0000313" key="1">
    <source>
        <dbReference type="EMBL" id="AAA65717.1"/>
    </source>
</evidence>
<organism evidence="1">
    <name type="scientific">Escherichia coli (strain K12)</name>
    <dbReference type="NCBI Taxonomy" id="83333"/>
    <lineage>
        <taxon>Bacteria</taxon>
        <taxon>Pseudomonadati</taxon>
        <taxon>Pseudomonadota</taxon>
        <taxon>Gammaproteobacteria</taxon>
        <taxon>Enterobacterales</taxon>
        <taxon>Enterobacteriaceae</taxon>
        <taxon>Escherichia</taxon>
    </lineage>
</organism>
<proteinExistence type="predicted"/>
<dbReference type="PIR" id="S11408">
    <property type="entry name" value="S11408"/>
</dbReference>
<accession>Q57049</accession>
<dbReference type="EMBL" id="M13687">
    <property type="protein sequence ID" value="AAA65717.1"/>
    <property type="molecule type" value="Genomic_DNA"/>
</dbReference>
<reference evidence="1" key="2">
    <citation type="journal article" date="1990" name="J. Mol. Biol.">
        <title>Precise mapping and comparison of two evolutionarily related regions of the Escherichia coli K-12 chromosome. Evolution of valU and lysT from an ancestral tRNA operon.</title>
        <authorList>
            <person name="Brun Y.V."/>
            <person name="Breton R."/>
            <person name="Lanouette P."/>
            <person name="Lapointe J."/>
        </authorList>
    </citation>
    <scope>NUCLEOTIDE SEQUENCE</scope>
    <source>
        <strain evidence="1">K12</strain>
    </source>
</reference>
<name>Q57049_ECOLI</name>